<dbReference type="Pfam" id="PF04607">
    <property type="entry name" value="RelA_SpoT"/>
    <property type="match status" value="1"/>
</dbReference>
<dbReference type="SUPFAM" id="SSF109604">
    <property type="entry name" value="HD-domain/PDEase-like"/>
    <property type="match status" value="1"/>
</dbReference>
<dbReference type="CDD" id="cd01668">
    <property type="entry name" value="TGS_RSH"/>
    <property type="match status" value="1"/>
</dbReference>
<name>A0ABY5ZJ12_9BACT</name>
<dbReference type="CDD" id="cd05399">
    <property type="entry name" value="NT_Rel-Spo_like"/>
    <property type="match status" value="1"/>
</dbReference>
<dbReference type="CDD" id="cd04876">
    <property type="entry name" value="ACT_RelA-SpoT"/>
    <property type="match status" value="1"/>
</dbReference>
<keyword evidence="6" id="KW-1185">Reference proteome</keyword>
<evidence type="ECO:0000313" key="5">
    <source>
        <dbReference type="EMBL" id="UWZ78449.1"/>
    </source>
</evidence>
<dbReference type="Pfam" id="PF13328">
    <property type="entry name" value="HD_4"/>
    <property type="match status" value="1"/>
</dbReference>
<dbReference type="InterPro" id="IPR004095">
    <property type="entry name" value="TGS"/>
</dbReference>
<dbReference type="InterPro" id="IPR033655">
    <property type="entry name" value="TGS_RelA/SpoT"/>
</dbReference>
<dbReference type="SMART" id="SM00471">
    <property type="entry name" value="HDc"/>
    <property type="match status" value="1"/>
</dbReference>
<dbReference type="PANTHER" id="PTHR21262:SF36">
    <property type="entry name" value="BIFUNCTIONAL (P)PPGPP SYNTHASE_HYDROLASE SPOT"/>
    <property type="match status" value="1"/>
</dbReference>
<dbReference type="InterPro" id="IPR012676">
    <property type="entry name" value="TGS-like"/>
</dbReference>
<dbReference type="InterPro" id="IPR045600">
    <property type="entry name" value="RelA/SpoT_AH_RIS"/>
</dbReference>
<dbReference type="CDD" id="cd00077">
    <property type="entry name" value="HDc"/>
    <property type="match status" value="1"/>
</dbReference>
<dbReference type="EMBL" id="CP092109">
    <property type="protein sequence ID" value="UWZ78449.1"/>
    <property type="molecule type" value="Genomic_DNA"/>
</dbReference>
<dbReference type="Pfam" id="PF19296">
    <property type="entry name" value="RelA_AH_RIS"/>
    <property type="match status" value="1"/>
</dbReference>
<dbReference type="Pfam" id="PF13291">
    <property type="entry name" value="ACT_4"/>
    <property type="match status" value="1"/>
</dbReference>
<dbReference type="SUPFAM" id="SSF55021">
    <property type="entry name" value="ACT-like"/>
    <property type="match status" value="1"/>
</dbReference>
<dbReference type="InterPro" id="IPR006674">
    <property type="entry name" value="HD_domain"/>
</dbReference>
<dbReference type="PROSITE" id="PS51671">
    <property type="entry name" value="ACT"/>
    <property type="match status" value="1"/>
</dbReference>
<dbReference type="InterPro" id="IPR007685">
    <property type="entry name" value="RelA_SpoT"/>
</dbReference>
<dbReference type="PROSITE" id="PS51880">
    <property type="entry name" value="TGS"/>
    <property type="match status" value="1"/>
</dbReference>
<dbReference type="SUPFAM" id="SSF81301">
    <property type="entry name" value="Nucleotidyltransferase"/>
    <property type="match status" value="1"/>
</dbReference>
<comment type="function">
    <text evidence="1">In eubacteria ppGpp (guanosine 3'-diphosphate 5'-diphosphate) is a mediator of the stringent response that coordinates a variety of cellular activities in response to changes in nutritional abundance.</text>
</comment>
<dbReference type="RefSeq" id="WP_260746801.1">
    <property type="nucleotide sequence ID" value="NZ_CP092109.1"/>
</dbReference>
<dbReference type="Gene3D" id="3.30.70.260">
    <property type="match status" value="1"/>
</dbReference>
<dbReference type="PANTHER" id="PTHR21262">
    <property type="entry name" value="GUANOSINE-3',5'-BIS DIPHOSPHATE 3'-PYROPHOSPHOHYDROLASE"/>
    <property type="match status" value="1"/>
</dbReference>
<organism evidence="5 6">
    <name type="scientific">Geoalkalibacter halelectricus</name>
    <dbReference type="NCBI Taxonomy" id="2847045"/>
    <lineage>
        <taxon>Bacteria</taxon>
        <taxon>Pseudomonadati</taxon>
        <taxon>Thermodesulfobacteriota</taxon>
        <taxon>Desulfuromonadia</taxon>
        <taxon>Desulfuromonadales</taxon>
        <taxon>Geoalkalibacteraceae</taxon>
        <taxon>Geoalkalibacter</taxon>
    </lineage>
</organism>
<accession>A0ABY5ZJ12</accession>
<dbReference type="InterPro" id="IPR045865">
    <property type="entry name" value="ACT-like_dom_sf"/>
</dbReference>
<reference evidence="5" key="1">
    <citation type="journal article" date="2022" name="Environ. Microbiol.">
        <title>Geoalkalibacter halelectricus SAP #1 sp. nov. possessing extracellular electron transfer and mineral#reducing capabilities from a haloalkaline environment.</title>
        <authorList>
            <person name="Yadav S."/>
            <person name="Singh R."/>
            <person name="Sundharam S.S."/>
            <person name="Chaudhary S."/>
            <person name="Krishnamurthi S."/>
            <person name="Patil S.A."/>
        </authorList>
    </citation>
    <scope>NUCLEOTIDE SEQUENCE</scope>
    <source>
        <strain evidence="5">SAP-1</strain>
    </source>
</reference>
<evidence type="ECO:0000259" key="4">
    <source>
        <dbReference type="PROSITE" id="PS51880"/>
    </source>
</evidence>
<dbReference type="Gene3D" id="1.10.3210.10">
    <property type="entry name" value="Hypothetical protein af1432"/>
    <property type="match status" value="1"/>
</dbReference>
<dbReference type="Proteomes" id="UP001060414">
    <property type="component" value="Chromosome"/>
</dbReference>
<proteinExistence type="inferred from homology"/>
<dbReference type="SMART" id="SM00954">
    <property type="entry name" value="RelA_SpoT"/>
    <property type="match status" value="1"/>
</dbReference>
<dbReference type="InterPro" id="IPR003607">
    <property type="entry name" value="HD/PDEase_dom"/>
</dbReference>
<gene>
    <name evidence="5" type="ORF">L9S41_12220</name>
</gene>
<feature type="domain" description="ACT" evidence="2">
    <location>
        <begin position="644"/>
        <end position="718"/>
    </location>
</feature>
<feature type="domain" description="HD" evidence="3">
    <location>
        <begin position="45"/>
        <end position="144"/>
    </location>
</feature>
<evidence type="ECO:0000256" key="1">
    <source>
        <dbReference type="RuleBase" id="RU003847"/>
    </source>
</evidence>
<dbReference type="InterPro" id="IPR043519">
    <property type="entry name" value="NT_sf"/>
</dbReference>
<comment type="similarity">
    <text evidence="1">Belongs to the relA/spoT family.</text>
</comment>
<dbReference type="PROSITE" id="PS51831">
    <property type="entry name" value="HD"/>
    <property type="match status" value="1"/>
</dbReference>
<dbReference type="InterPro" id="IPR012675">
    <property type="entry name" value="Beta-grasp_dom_sf"/>
</dbReference>
<feature type="domain" description="TGS" evidence="4">
    <location>
        <begin position="385"/>
        <end position="448"/>
    </location>
</feature>
<evidence type="ECO:0000259" key="2">
    <source>
        <dbReference type="PROSITE" id="PS51671"/>
    </source>
</evidence>
<dbReference type="Gene3D" id="3.10.20.30">
    <property type="match status" value="1"/>
</dbReference>
<protein>
    <submittedName>
        <fullName evidence="5">Bifunctional (P)ppGpp synthetase/guanosine-3',5'-bis(Diphosphate) 3'-pyrophosphohydrolase</fullName>
    </submittedName>
</protein>
<dbReference type="NCBIfam" id="TIGR00691">
    <property type="entry name" value="spoT_relA"/>
    <property type="match status" value="1"/>
</dbReference>
<evidence type="ECO:0000259" key="3">
    <source>
        <dbReference type="PROSITE" id="PS51831"/>
    </source>
</evidence>
<dbReference type="Gene3D" id="3.30.460.10">
    <property type="entry name" value="Beta Polymerase, domain 2"/>
    <property type="match status" value="1"/>
</dbReference>
<evidence type="ECO:0000313" key="6">
    <source>
        <dbReference type="Proteomes" id="UP001060414"/>
    </source>
</evidence>
<dbReference type="SUPFAM" id="SSF81271">
    <property type="entry name" value="TGS-like"/>
    <property type="match status" value="1"/>
</dbReference>
<dbReference type="Pfam" id="PF02824">
    <property type="entry name" value="TGS"/>
    <property type="match status" value="1"/>
</dbReference>
<dbReference type="InterPro" id="IPR002912">
    <property type="entry name" value="ACT_dom"/>
</dbReference>
<sequence>MVRLDDILEKILSYNPSADLDAVRKAYVFSAKVHQGQTRLSGEPYLTHPMEVAFILAQLRMDVATVVTGLLHDTIEDTLTTLDEIRTIFGNEVATLVDGVTKISKMFLRSSEERQAENFRKMLIAMARDIRVILVKLADRLHNMRTLGFQAPERQLRIARETLDIYAPLANRLGISWIKSELEDLSFKHLEPAGYNELAGKVARRVKEREAYVDQVKDKIRVKLEEHGIRGEVSGRSKHLYSVYRKMERQGIDFEQVYDLIAFRVLVDSVRECYEVLGIVHSTWKPIPGRFKDYIAMPKANMYQSLHTTVIGPFNERIEVQIRTWDMHRIAEEGIAAHWKYKEGKGASTQEREERGFGWLRQLLEWQQELKDSREFMDTVKIDLFPEEVFVFTPKGEVKELPKGSTPVDFAYSVHTDVGHTCVGARVNGRLVPLKTELRNGDVIEVMTAPNHTPSKDWLKFVRTSKARNKIRQWIKSEQREKSIGIGRDLLEKELRKYGMSFNRAVASPDMARGIKELGFDQVEDVLAAIGYGKLSAGQVTARVVPQERLRGAEEQKPSRLGQVIDKIRKKPSSAIKIQGIEDIMVRFAKCCGPLPGDAVVGFITRGRGVTVHTADCPHVLEADPERRVDIEWDLKKKASRPVKMRVYCVDQKGMLAGITGAITNSEANIISASVHSSVDGKGINNFVVDVQNLEHFNKVVNALLKVKGVYKVERLRG</sequence>
<dbReference type="InterPro" id="IPR004811">
    <property type="entry name" value="RelA/Spo_fam"/>
</dbReference>